<dbReference type="EMBL" id="JACIDK010000003">
    <property type="protein sequence ID" value="MBB3891810.1"/>
    <property type="molecule type" value="Genomic_DNA"/>
</dbReference>
<organism evidence="2 3">
    <name type="scientific">Phenylobacterium haematophilum</name>
    <dbReference type="NCBI Taxonomy" id="98513"/>
    <lineage>
        <taxon>Bacteria</taxon>
        <taxon>Pseudomonadati</taxon>
        <taxon>Pseudomonadota</taxon>
        <taxon>Alphaproteobacteria</taxon>
        <taxon>Caulobacterales</taxon>
        <taxon>Caulobacteraceae</taxon>
        <taxon>Phenylobacterium</taxon>
    </lineage>
</organism>
<sequence length="96" mass="10121">MALRWLYFSARGRLGAKAFRQTYLGLFVVSVLVWAAVAAEAKADEAIVRFAQDNGAFLGAMALAAATSLGFLAWVALAAGTDGPNAYGEHSISIVR</sequence>
<gene>
    <name evidence="2" type="ORF">GGQ61_002538</name>
</gene>
<name>A0A840A2V3_9CAUL</name>
<accession>A0A840A2V3</accession>
<feature type="transmembrane region" description="Helical" evidence="1">
    <location>
        <begin position="55"/>
        <end position="77"/>
    </location>
</feature>
<keyword evidence="1" id="KW-0812">Transmembrane</keyword>
<evidence type="ECO:0000313" key="2">
    <source>
        <dbReference type="EMBL" id="MBB3891810.1"/>
    </source>
</evidence>
<keyword evidence="1" id="KW-0472">Membrane</keyword>
<dbReference type="AlphaFoldDB" id="A0A840A2V3"/>
<comment type="caution">
    <text evidence="2">The sequence shown here is derived from an EMBL/GenBank/DDBJ whole genome shotgun (WGS) entry which is preliminary data.</text>
</comment>
<proteinExistence type="predicted"/>
<reference evidence="2 3" key="1">
    <citation type="submission" date="2020-08" db="EMBL/GenBank/DDBJ databases">
        <title>Genomic Encyclopedia of Type Strains, Phase IV (KMG-IV): sequencing the most valuable type-strain genomes for metagenomic binning, comparative biology and taxonomic classification.</title>
        <authorList>
            <person name="Goeker M."/>
        </authorList>
    </citation>
    <scope>NUCLEOTIDE SEQUENCE [LARGE SCALE GENOMIC DNA]</scope>
    <source>
        <strain evidence="2 3">DSM 21793</strain>
    </source>
</reference>
<evidence type="ECO:0000256" key="1">
    <source>
        <dbReference type="SAM" id="Phobius"/>
    </source>
</evidence>
<dbReference type="Proteomes" id="UP000530564">
    <property type="component" value="Unassembled WGS sequence"/>
</dbReference>
<keyword evidence="3" id="KW-1185">Reference proteome</keyword>
<evidence type="ECO:0000313" key="3">
    <source>
        <dbReference type="Proteomes" id="UP000530564"/>
    </source>
</evidence>
<keyword evidence="1" id="KW-1133">Transmembrane helix</keyword>
<dbReference type="RefSeq" id="WP_183773265.1">
    <property type="nucleotide sequence ID" value="NZ_JACIDK010000003.1"/>
</dbReference>
<protein>
    <submittedName>
        <fullName evidence="2">Uncharacterized membrane protein YhaH (DUF805 family)</fullName>
    </submittedName>
</protein>